<keyword evidence="7" id="KW-1185">Reference proteome</keyword>
<dbReference type="PANTHER" id="PTHR24068">
    <property type="entry name" value="UBIQUITIN-CONJUGATING ENZYME E2"/>
    <property type="match status" value="1"/>
</dbReference>
<comment type="similarity">
    <text evidence="4">Belongs to the ubiquitin-conjugating enzyme family.</text>
</comment>
<name>A0A7R9KV94_9ACAR</name>
<keyword evidence="4" id="KW-0547">Nucleotide-binding</keyword>
<dbReference type="SMART" id="SM00212">
    <property type="entry name" value="UBCc"/>
    <property type="match status" value="1"/>
</dbReference>
<dbReference type="GO" id="GO:0016740">
    <property type="term" value="F:transferase activity"/>
    <property type="evidence" value="ECO:0007669"/>
    <property type="project" value="UniProtKB-KW"/>
</dbReference>
<dbReference type="InterPro" id="IPR023313">
    <property type="entry name" value="UBQ-conjugating_AS"/>
</dbReference>
<evidence type="ECO:0000256" key="1">
    <source>
        <dbReference type="ARBA" id="ARBA00022679"/>
    </source>
</evidence>
<keyword evidence="2 4" id="KW-0833">Ubl conjugation pathway</keyword>
<evidence type="ECO:0000313" key="7">
    <source>
        <dbReference type="Proteomes" id="UP000759131"/>
    </source>
</evidence>
<accession>A0A7R9KV94</accession>
<dbReference type="InterPro" id="IPR000608">
    <property type="entry name" value="UBC"/>
</dbReference>
<evidence type="ECO:0000256" key="3">
    <source>
        <dbReference type="PROSITE-ProRule" id="PRU10133"/>
    </source>
</evidence>
<dbReference type="SUPFAM" id="SSF54495">
    <property type="entry name" value="UBC-like"/>
    <property type="match status" value="1"/>
</dbReference>
<evidence type="ECO:0000259" key="5">
    <source>
        <dbReference type="PROSITE" id="PS50127"/>
    </source>
</evidence>
<protein>
    <recommendedName>
        <fullName evidence="5">UBC core domain-containing protein</fullName>
    </recommendedName>
</protein>
<dbReference type="GO" id="GO:0005524">
    <property type="term" value="F:ATP binding"/>
    <property type="evidence" value="ECO:0007669"/>
    <property type="project" value="UniProtKB-UniRule"/>
</dbReference>
<evidence type="ECO:0000313" key="6">
    <source>
        <dbReference type="EMBL" id="CAD7630071.1"/>
    </source>
</evidence>
<feature type="active site" description="Glycyl thioester intermediate" evidence="3">
    <location>
        <position position="90"/>
    </location>
</feature>
<dbReference type="Pfam" id="PF00179">
    <property type="entry name" value="UQ_con"/>
    <property type="match status" value="1"/>
</dbReference>
<evidence type="ECO:0000256" key="2">
    <source>
        <dbReference type="ARBA" id="ARBA00022786"/>
    </source>
</evidence>
<dbReference type="EMBL" id="OC862276">
    <property type="protein sequence ID" value="CAD7630071.1"/>
    <property type="molecule type" value="Genomic_DNA"/>
</dbReference>
<dbReference type="EMBL" id="CAJPIZ010007701">
    <property type="protein sequence ID" value="CAG2110501.1"/>
    <property type="molecule type" value="Genomic_DNA"/>
</dbReference>
<evidence type="ECO:0000256" key="4">
    <source>
        <dbReference type="RuleBase" id="RU362109"/>
    </source>
</evidence>
<sequence length="202" mass="23415">MGSNKRINKEIQNMMKDNDLRRNHYCIELDGETNSHFFGKILGAPDTPFQRGVFKIDISIPNKYPFEPPVCKFVTKVWHPNVSSQTGAICLDILKDQWAAAMTVESVLKSLQSFLSSPEPNDPQDAVVAHQYVQNRELYNRTARYWTYHYAMNDETRRTVDKNQFREFKEKINQLKGAKNLDHENALSLLSCCDWDLNKALN</sequence>
<reference evidence="6" key="1">
    <citation type="submission" date="2020-11" db="EMBL/GenBank/DDBJ databases">
        <authorList>
            <person name="Tran Van P."/>
        </authorList>
    </citation>
    <scope>NUCLEOTIDE SEQUENCE</scope>
</reference>
<dbReference type="InterPro" id="IPR016135">
    <property type="entry name" value="UBQ-conjugating_enzyme/RWD"/>
</dbReference>
<dbReference type="PROSITE" id="PS50127">
    <property type="entry name" value="UBC_2"/>
    <property type="match status" value="1"/>
</dbReference>
<gene>
    <name evidence="6" type="ORF">OSB1V03_LOCUS10484</name>
</gene>
<keyword evidence="1" id="KW-0808">Transferase</keyword>
<dbReference type="CDD" id="cd23800">
    <property type="entry name" value="UBCc_UBE2K"/>
    <property type="match status" value="1"/>
</dbReference>
<proteinExistence type="inferred from homology"/>
<feature type="domain" description="UBC core" evidence="5">
    <location>
        <begin position="2"/>
        <end position="152"/>
    </location>
</feature>
<dbReference type="Proteomes" id="UP000759131">
    <property type="component" value="Unassembled WGS sequence"/>
</dbReference>
<dbReference type="OrthoDB" id="9993688at2759"/>
<keyword evidence="4" id="KW-0067">ATP-binding</keyword>
<organism evidence="6">
    <name type="scientific">Medioppia subpectinata</name>
    <dbReference type="NCBI Taxonomy" id="1979941"/>
    <lineage>
        <taxon>Eukaryota</taxon>
        <taxon>Metazoa</taxon>
        <taxon>Ecdysozoa</taxon>
        <taxon>Arthropoda</taxon>
        <taxon>Chelicerata</taxon>
        <taxon>Arachnida</taxon>
        <taxon>Acari</taxon>
        <taxon>Acariformes</taxon>
        <taxon>Sarcoptiformes</taxon>
        <taxon>Oribatida</taxon>
        <taxon>Brachypylina</taxon>
        <taxon>Oppioidea</taxon>
        <taxon>Oppiidae</taxon>
        <taxon>Medioppia</taxon>
    </lineage>
</organism>
<dbReference type="PROSITE" id="PS00183">
    <property type="entry name" value="UBC_1"/>
    <property type="match status" value="1"/>
</dbReference>
<dbReference type="AlphaFoldDB" id="A0A7R9KV94"/>
<dbReference type="Gene3D" id="3.10.110.10">
    <property type="entry name" value="Ubiquitin Conjugating Enzyme"/>
    <property type="match status" value="1"/>
</dbReference>